<dbReference type="GO" id="GO:0016783">
    <property type="term" value="F:sulfurtransferase activity"/>
    <property type="evidence" value="ECO:0007669"/>
    <property type="project" value="InterPro"/>
</dbReference>
<feature type="transmembrane region" description="Helical" evidence="1">
    <location>
        <begin position="6"/>
        <end position="25"/>
    </location>
</feature>
<accession>A0A0F9S9B6</accession>
<evidence type="ECO:0008006" key="3">
    <source>
        <dbReference type="Google" id="ProtNLM"/>
    </source>
</evidence>
<evidence type="ECO:0000313" key="2">
    <source>
        <dbReference type="EMBL" id="KKN33616.1"/>
    </source>
</evidence>
<keyword evidence="1" id="KW-0472">Membrane</keyword>
<dbReference type="PIRSF" id="PIRSF006661">
    <property type="entry name" value="PP-lp_UCP006661"/>
    <property type="match status" value="1"/>
</dbReference>
<dbReference type="InterPro" id="IPR052188">
    <property type="entry name" value="Ni-pincer_cofactor_biosynth"/>
</dbReference>
<evidence type="ECO:0000256" key="1">
    <source>
        <dbReference type="SAM" id="Phobius"/>
    </source>
</evidence>
<reference evidence="2" key="1">
    <citation type="journal article" date="2015" name="Nature">
        <title>Complex archaea that bridge the gap between prokaryotes and eukaryotes.</title>
        <authorList>
            <person name="Spang A."/>
            <person name="Saw J.H."/>
            <person name="Jorgensen S.L."/>
            <person name="Zaremba-Niedzwiedzka K."/>
            <person name="Martijn J."/>
            <person name="Lind A.E."/>
            <person name="van Eijk R."/>
            <person name="Schleper C."/>
            <person name="Guy L."/>
            <person name="Ettema T.J."/>
        </authorList>
    </citation>
    <scope>NUCLEOTIDE SEQUENCE</scope>
</reference>
<dbReference type="SUPFAM" id="SSF52402">
    <property type="entry name" value="Adenine nucleotide alpha hydrolases-like"/>
    <property type="match status" value="1"/>
</dbReference>
<sequence>MVRIQSFFDIFFYSIIVIFILLYCIHSLKNLELTMEISNSLEKKLSNLISFLRGKKVLVAFSGGVDSSLLAYISNRYAKETLLITEQSILYPDEEIDETIQFAKKYNIQHEIIKRNPLEDNEFQCNPSNRCYLCKTGLYNDILEVKDSRNFDIILDGSNMDDLSDYRPGMQALKDLNISTPYIDFNINKNEIREISKYYDLDVQSKPSMACFSSRIPYGQEINEDKLTMIREAEKFIKTTFDIKQLRVRLHEGSLGRIEILPVDFSKVLTEENLRIIREKLKKLGFTYITVDIEGFRSGSMNEVLNLE</sequence>
<dbReference type="CDD" id="cd01990">
    <property type="entry name" value="LarE-like"/>
    <property type="match status" value="1"/>
</dbReference>
<keyword evidence="1" id="KW-1133">Transmembrane helix</keyword>
<comment type="caution">
    <text evidence="2">The sequence shown here is derived from an EMBL/GenBank/DDBJ whole genome shotgun (WGS) entry which is preliminary data.</text>
</comment>
<protein>
    <recommendedName>
        <fullName evidence="3">NAD/GMP synthase domain-containing protein</fullName>
    </recommendedName>
</protein>
<dbReference type="InterPro" id="IPR014729">
    <property type="entry name" value="Rossmann-like_a/b/a_fold"/>
</dbReference>
<dbReference type="Gene3D" id="3.40.50.620">
    <property type="entry name" value="HUPs"/>
    <property type="match status" value="1"/>
</dbReference>
<proteinExistence type="predicted"/>
<dbReference type="InterPro" id="IPR005232">
    <property type="entry name" value="LarE"/>
</dbReference>
<gene>
    <name evidence="2" type="ORF">LCGC14_0801890</name>
</gene>
<keyword evidence="1" id="KW-0812">Transmembrane</keyword>
<organism evidence="2">
    <name type="scientific">marine sediment metagenome</name>
    <dbReference type="NCBI Taxonomy" id="412755"/>
    <lineage>
        <taxon>unclassified sequences</taxon>
        <taxon>metagenomes</taxon>
        <taxon>ecological metagenomes</taxon>
    </lineage>
</organism>
<dbReference type="AlphaFoldDB" id="A0A0F9S9B6"/>
<name>A0A0F9S9B6_9ZZZZ</name>
<dbReference type="PANTHER" id="PTHR43169:SF2">
    <property type="entry name" value="NAD_GMP SYNTHASE DOMAIN-CONTAINING PROTEIN"/>
    <property type="match status" value="1"/>
</dbReference>
<dbReference type="EMBL" id="LAZR01002163">
    <property type="protein sequence ID" value="KKN33616.1"/>
    <property type="molecule type" value="Genomic_DNA"/>
</dbReference>
<dbReference type="NCBIfam" id="TIGR00268">
    <property type="entry name" value="ATP-dependent sacrificial sulfur transferase LarE"/>
    <property type="match status" value="1"/>
</dbReference>
<dbReference type="PANTHER" id="PTHR43169">
    <property type="entry name" value="EXSB FAMILY PROTEIN"/>
    <property type="match status" value="1"/>
</dbReference>